<comment type="similarity">
    <text evidence="1 4">Belongs to the fatty acyl-CoA reductase family.</text>
</comment>
<dbReference type="InParanoid" id="E2C659"/>
<feature type="domain" description="Fatty acyl-CoA reductase C-terminal" evidence="5">
    <location>
        <begin position="383"/>
        <end position="454"/>
    </location>
</feature>
<evidence type="ECO:0000259" key="5">
    <source>
        <dbReference type="Pfam" id="PF03015"/>
    </source>
</evidence>
<dbReference type="CDD" id="cd09071">
    <property type="entry name" value="FAR_C"/>
    <property type="match status" value="1"/>
</dbReference>
<dbReference type="InterPro" id="IPR026055">
    <property type="entry name" value="FAR"/>
</dbReference>
<comment type="function">
    <text evidence="4">Catalyzes the reduction of fatty acyl-CoA to fatty alcohols.</text>
</comment>
<keyword evidence="4" id="KW-0521">NADP</keyword>
<dbReference type="SUPFAM" id="SSF51735">
    <property type="entry name" value="NAD(P)-binding Rossmann-fold domains"/>
    <property type="match status" value="1"/>
</dbReference>
<dbReference type="PANTHER" id="PTHR11011:SF60">
    <property type="entry name" value="FATTY ACYL-COA REDUCTASE-RELATED"/>
    <property type="match status" value="1"/>
</dbReference>
<protein>
    <recommendedName>
        <fullName evidence="4">Fatty acyl-CoA reductase</fullName>
        <ecNumber evidence="4">1.2.1.84</ecNumber>
    </recommendedName>
</protein>
<dbReference type="PANTHER" id="PTHR11011">
    <property type="entry name" value="MALE STERILITY PROTEIN 2-RELATED"/>
    <property type="match status" value="1"/>
</dbReference>
<evidence type="ECO:0000256" key="1">
    <source>
        <dbReference type="ARBA" id="ARBA00005928"/>
    </source>
</evidence>
<dbReference type="Pfam" id="PF07993">
    <property type="entry name" value="NAD_binding_4"/>
    <property type="match status" value="1"/>
</dbReference>
<evidence type="ECO:0000259" key="6">
    <source>
        <dbReference type="Pfam" id="PF07993"/>
    </source>
</evidence>
<dbReference type="EC" id="1.2.1.84" evidence="4"/>
<keyword evidence="3 4" id="KW-0443">Lipid metabolism</keyword>
<name>E2C659_HARSA</name>
<dbReference type="InterPro" id="IPR033640">
    <property type="entry name" value="FAR_C"/>
</dbReference>
<dbReference type="InterPro" id="IPR036291">
    <property type="entry name" value="NAD(P)-bd_dom_sf"/>
</dbReference>
<dbReference type="EMBL" id="GL452926">
    <property type="protein sequence ID" value="EFN76579.1"/>
    <property type="molecule type" value="Genomic_DNA"/>
</dbReference>
<dbReference type="Proteomes" id="UP000008237">
    <property type="component" value="Unassembled WGS sequence"/>
</dbReference>
<dbReference type="Pfam" id="PF03015">
    <property type="entry name" value="Sterile"/>
    <property type="match status" value="1"/>
</dbReference>
<dbReference type="GO" id="GO:0102965">
    <property type="term" value="F:alcohol-forming long-chain fatty acyl-CoA reductase activity"/>
    <property type="evidence" value="ECO:0007669"/>
    <property type="project" value="UniProtKB-EC"/>
</dbReference>
<keyword evidence="4" id="KW-0560">Oxidoreductase</keyword>
<evidence type="ECO:0000313" key="8">
    <source>
        <dbReference type="Proteomes" id="UP000008237"/>
    </source>
</evidence>
<evidence type="ECO:0000256" key="3">
    <source>
        <dbReference type="ARBA" id="ARBA00023098"/>
    </source>
</evidence>
<feature type="non-terminal residue" evidence="7">
    <location>
        <position position="1"/>
    </location>
</feature>
<dbReference type="OMA" id="ATTINIM"/>
<feature type="non-terminal residue" evidence="7">
    <location>
        <position position="457"/>
    </location>
</feature>
<dbReference type="GO" id="GO:0080019">
    <property type="term" value="F:alcohol-forming very long-chain fatty acyl-CoA reductase activity"/>
    <property type="evidence" value="ECO:0007669"/>
    <property type="project" value="InterPro"/>
</dbReference>
<dbReference type="AlphaFoldDB" id="E2C659"/>
<dbReference type="GO" id="GO:0035336">
    <property type="term" value="P:long-chain fatty-acyl-CoA metabolic process"/>
    <property type="evidence" value="ECO:0007669"/>
    <property type="project" value="TreeGrafter"/>
</dbReference>
<accession>E2C659</accession>
<dbReference type="OrthoDB" id="429813at2759"/>
<dbReference type="CDD" id="cd05236">
    <property type="entry name" value="FAR-N_SDR_e"/>
    <property type="match status" value="1"/>
</dbReference>
<dbReference type="GO" id="GO:0005777">
    <property type="term" value="C:peroxisome"/>
    <property type="evidence" value="ECO:0007669"/>
    <property type="project" value="TreeGrafter"/>
</dbReference>
<proteinExistence type="inferred from homology"/>
<evidence type="ECO:0000256" key="2">
    <source>
        <dbReference type="ARBA" id="ARBA00022516"/>
    </source>
</evidence>
<organism evidence="8">
    <name type="scientific">Harpegnathos saltator</name>
    <name type="common">Jerdon's jumping ant</name>
    <dbReference type="NCBI Taxonomy" id="610380"/>
    <lineage>
        <taxon>Eukaryota</taxon>
        <taxon>Metazoa</taxon>
        <taxon>Ecdysozoa</taxon>
        <taxon>Arthropoda</taxon>
        <taxon>Hexapoda</taxon>
        <taxon>Insecta</taxon>
        <taxon>Pterygota</taxon>
        <taxon>Neoptera</taxon>
        <taxon>Endopterygota</taxon>
        <taxon>Hymenoptera</taxon>
        <taxon>Apocrita</taxon>
        <taxon>Aculeata</taxon>
        <taxon>Formicoidea</taxon>
        <taxon>Formicidae</taxon>
        <taxon>Ponerinae</taxon>
        <taxon>Ponerini</taxon>
        <taxon>Harpegnathos</taxon>
    </lineage>
</organism>
<evidence type="ECO:0000313" key="7">
    <source>
        <dbReference type="EMBL" id="EFN76579.1"/>
    </source>
</evidence>
<keyword evidence="2 4" id="KW-0444">Lipid biosynthesis</keyword>
<sequence length="457" mass="53037">GGSGFLGKILIQKLLRSCTDITTIYILIRPKKGNNIEDRLNNIFGNVVFDQLKVEVPNFRSKIVPIKGDFSVDKLGLSDYDENLLKQNVSIVFHVGASIRFTEDIKTATTINISSTDYLLHMAKNMKKYESTLQAFIYVSTAYANSHLKHIEEYFYTYPIDYQTLRTLTRDLKSEEVSKKIVELFPEYINTYVFTKAMAESLIRDTSKELPIGVFRPAIVVSPAEEPLIGWIDNYFGPVGLIAYYFKGIAKYLWADSKCTANIVPVDKAINALIVSAWDVFNKSERRSEGTLIYNYISSNDAPLTWGKYFYSAQNIFEKYVVKRSSLTITLIKNNILFNFCCWLALSVTLMVNRTNGVDIQRYLKMIYDIKVVSVHYIICFSIRKIYNKFHYAMSIIGYWAVNEWTYTNDNVHAMWYNLDKRDKRLFNFDMQGFNWPNYLDGHFKGIFTYLFKEDLN</sequence>
<feature type="domain" description="Thioester reductase (TE)" evidence="6">
    <location>
        <begin position="1"/>
        <end position="272"/>
    </location>
</feature>
<dbReference type="Gene3D" id="3.40.50.720">
    <property type="entry name" value="NAD(P)-binding Rossmann-like Domain"/>
    <property type="match status" value="1"/>
</dbReference>
<dbReference type="InterPro" id="IPR013120">
    <property type="entry name" value="FAR_NAD-bd"/>
</dbReference>
<evidence type="ECO:0000256" key="4">
    <source>
        <dbReference type="RuleBase" id="RU363097"/>
    </source>
</evidence>
<reference evidence="7 8" key="1">
    <citation type="journal article" date="2010" name="Science">
        <title>Genomic comparison of the ants Camponotus floridanus and Harpegnathos saltator.</title>
        <authorList>
            <person name="Bonasio R."/>
            <person name="Zhang G."/>
            <person name="Ye C."/>
            <person name="Mutti N.S."/>
            <person name="Fang X."/>
            <person name="Qin N."/>
            <person name="Donahue G."/>
            <person name="Yang P."/>
            <person name="Li Q."/>
            <person name="Li C."/>
            <person name="Zhang P."/>
            <person name="Huang Z."/>
            <person name="Berger S.L."/>
            <person name="Reinberg D."/>
            <person name="Wang J."/>
            <person name="Liebig J."/>
        </authorList>
    </citation>
    <scope>NUCLEOTIDE SEQUENCE [LARGE SCALE GENOMIC DNA]</scope>
    <source>
        <strain evidence="7 8">R22 G/1</strain>
    </source>
</reference>
<gene>
    <name evidence="7" type="ORF">EAI_03053</name>
</gene>
<keyword evidence="8" id="KW-1185">Reference proteome</keyword>
<comment type="catalytic activity">
    <reaction evidence="4">
        <text>a long-chain fatty acyl-CoA + 2 NADPH + 2 H(+) = a long-chain primary fatty alcohol + 2 NADP(+) + CoA</text>
        <dbReference type="Rhea" id="RHEA:52716"/>
        <dbReference type="ChEBI" id="CHEBI:15378"/>
        <dbReference type="ChEBI" id="CHEBI:57287"/>
        <dbReference type="ChEBI" id="CHEBI:57783"/>
        <dbReference type="ChEBI" id="CHEBI:58349"/>
        <dbReference type="ChEBI" id="CHEBI:77396"/>
        <dbReference type="ChEBI" id="CHEBI:83139"/>
        <dbReference type="EC" id="1.2.1.84"/>
    </reaction>
</comment>